<evidence type="ECO:0000313" key="12">
    <source>
        <dbReference type="EMBL" id="ORY34741.1"/>
    </source>
</evidence>
<comment type="similarity">
    <text evidence="2 9">Belongs to the exportin family.</text>
</comment>
<protein>
    <recommendedName>
        <fullName evidence="3 9">Exportin-T</fullName>
    </recommendedName>
    <alternativeName>
        <fullName evidence="9">Exportin(tRNA)</fullName>
    </alternativeName>
    <alternativeName>
        <fullName evidence="9">tRNA exportin</fullName>
    </alternativeName>
</protein>
<dbReference type="Proteomes" id="UP000193986">
    <property type="component" value="Unassembled WGS sequence"/>
</dbReference>
<dbReference type="GO" id="GO:0005643">
    <property type="term" value="C:nuclear pore"/>
    <property type="evidence" value="ECO:0007669"/>
    <property type="project" value="TreeGrafter"/>
</dbReference>
<evidence type="ECO:0000256" key="4">
    <source>
        <dbReference type="ARBA" id="ARBA00022448"/>
    </source>
</evidence>
<dbReference type="InterPro" id="IPR040017">
    <property type="entry name" value="XPOT"/>
</dbReference>
<evidence type="ECO:0000313" key="13">
    <source>
        <dbReference type="Proteomes" id="UP000193986"/>
    </source>
</evidence>
<dbReference type="GO" id="GO:0031267">
    <property type="term" value="F:small GTPase binding"/>
    <property type="evidence" value="ECO:0007669"/>
    <property type="project" value="InterPro"/>
</dbReference>
<comment type="function">
    <text evidence="9">tRNA nucleus export receptor which facilitates tRNA translocation across the nuclear pore complex.</text>
</comment>
<accession>A0A1Y2BIY0</accession>
<feature type="domain" description="Exportin-T C-terminal" evidence="11">
    <location>
        <begin position="377"/>
        <end position="569"/>
    </location>
</feature>
<evidence type="ECO:0000259" key="10">
    <source>
        <dbReference type="Pfam" id="PF08389"/>
    </source>
</evidence>
<gene>
    <name evidence="12" type="ORF">BCR39DRAFT_462542</name>
</gene>
<keyword evidence="7 9" id="KW-0694">RNA-binding</keyword>
<proteinExistence type="inferred from homology"/>
<reference evidence="12 13" key="1">
    <citation type="submission" date="2016-07" db="EMBL/GenBank/DDBJ databases">
        <title>Pervasive Adenine N6-methylation of Active Genes in Fungi.</title>
        <authorList>
            <consortium name="DOE Joint Genome Institute"/>
            <person name="Mondo S.J."/>
            <person name="Dannebaum R.O."/>
            <person name="Kuo R.C."/>
            <person name="Labutti K."/>
            <person name="Haridas S."/>
            <person name="Kuo A."/>
            <person name="Salamov A."/>
            <person name="Ahrendt S.R."/>
            <person name="Lipzen A."/>
            <person name="Sullivan W."/>
            <person name="Andreopoulos W.B."/>
            <person name="Clum A."/>
            <person name="Lindquist E."/>
            <person name="Daum C."/>
            <person name="Ramamoorthy G.K."/>
            <person name="Gryganskyi A."/>
            <person name="Culley D."/>
            <person name="Magnuson J.K."/>
            <person name="James T.Y."/>
            <person name="O'Malley M.A."/>
            <person name="Stajich J.E."/>
            <person name="Spatafora J.W."/>
            <person name="Visel A."/>
            <person name="Grigoriev I.V."/>
        </authorList>
    </citation>
    <scope>NUCLEOTIDE SEQUENCE [LARGE SCALE GENOMIC DNA]</scope>
    <source>
        <strain evidence="12 13">68-887.2</strain>
    </source>
</reference>
<keyword evidence="5 9" id="KW-0963">Cytoplasm</keyword>
<evidence type="ECO:0000256" key="2">
    <source>
        <dbReference type="ARBA" id="ARBA00009466"/>
    </source>
</evidence>
<dbReference type="PANTHER" id="PTHR15952">
    <property type="entry name" value="EXPORTIN-T/LOS1"/>
    <property type="match status" value="1"/>
</dbReference>
<keyword evidence="8 9" id="KW-0539">Nucleus</keyword>
<dbReference type="InParanoid" id="A0A1Y2BIY0"/>
<keyword evidence="4 9" id="KW-0813">Transport</keyword>
<evidence type="ECO:0000256" key="3">
    <source>
        <dbReference type="ARBA" id="ARBA00018928"/>
    </source>
</evidence>
<comment type="caution">
    <text evidence="12">The sequence shown here is derived from an EMBL/GenBank/DDBJ whole genome shotgun (WGS) entry which is preliminary data.</text>
</comment>
<dbReference type="GO" id="GO:0000049">
    <property type="term" value="F:tRNA binding"/>
    <property type="evidence" value="ECO:0007669"/>
    <property type="project" value="UniProtKB-UniRule"/>
</dbReference>
<evidence type="ECO:0000256" key="1">
    <source>
        <dbReference type="ARBA" id="ARBA00004496"/>
    </source>
</evidence>
<keyword evidence="6 9" id="KW-0820">tRNA-binding</keyword>
<name>A0A1Y2BIY0_9TREE</name>
<dbReference type="STRING" id="71784.A0A1Y2BIY0"/>
<evidence type="ECO:0000256" key="8">
    <source>
        <dbReference type="ARBA" id="ARBA00023242"/>
    </source>
</evidence>
<organism evidence="12 13">
    <name type="scientific">Naematelia encephala</name>
    <dbReference type="NCBI Taxonomy" id="71784"/>
    <lineage>
        <taxon>Eukaryota</taxon>
        <taxon>Fungi</taxon>
        <taxon>Dikarya</taxon>
        <taxon>Basidiomycota</taxon>
        <taxon>Agaricomycotina</taxon>
        <taxon>Tremellomycetes</taxon>
        <taxon>Tremellales</taxon>
        <taxon>Naemateliaceae</taxon>
        <taxon>Naematelia</taxon>
    </lineage>
</organism>
<sequence length="1157" mass="128388">MAAQSPHLAQIPQAVRIAASVDPSIDAALKSQAVDYLTKVKELCEETWQDCLSLYLQGAGAPGPSQIGKDGKEKLDTELRMFCEQVVETVLIHKPEVMNADNQRVMYQALVDFVKTEWVDGPGEGGQSFLRNKLAFTLTHLFINVYPASIPTFLHPFLQLLAPPDPSSSSTSFHPPLLAIRMLSEIAMEIHDSTIRSSRSWAKETHQRDGLIRDAIRTSGDERMAVEGMLALAEKGLTVVESGQGDRGKWLELAEMSMKTLATWTPWTDLAVSLTQQTLPFYHRLLRQPITSLRISSAAVIRTFVAKGIKDPSERLSVLKAVGVIDMLDPLEISTRDASKDDSEMTAFRAALGSILQQYGSGLLAEMEDEEWPEPLKQEADGMMTAALPLLLRFLSDRRPEVVIAAGPFVSDLLRTWKKLYVPKPGPTIPNNKTMPPPPLPTPPLPTERRAFLSSLLDISVRQLAWPEDAEWEAPGTEDPDPDDDLALLMHMRSSCRTFIESISAIDKGLHTEVVANIVVSTLETLSRQGSSAVPWQQAELALNLVYTFGEMNKNNTRAAFFELPPEVASLKIRAKMRRASINKLDAEMASGRTTPSSMNGDSESVDPASEKIDYEQYPLTPLGQLLTLCQSSGIISYPHPSVTLQYFEIVVRYAEFWKSKPRTLKPVLEAMLGQRGIHHSDAHVRRRCFYLFSRFVSTVRSELELDVIPPIIDSMKDILVINAELPDPDTPEDDLLIKATTGKNYLTDQLHLFEAAGNLVFMTKSDPQQQLSLLEAIAGGLMSGIGSGVQAYRANRQNLQAVLQVHHYLLALGNFAKGFPQHVQKMELLGYEGPFKQMTEALLEALGIMKTQRIVRDSARFAFSQFVNAIGTSVAELVPQFVSAVVTEFEPSELVDFMTFLNLLMHRLKTNTFETMDMLLLPLLSRIFAVLQSPITGTDEANTHRRLKDTYLQFFTALMNANLDGVFISDRNKSEFENVLSALLNVANDCSDTNSQRVAFSFFAKSVIAWGTSPEAAAAPSVFAESAMSTLSKAVANGKASATNQHTIPREQRAKQALPGYENFIYQRLVPACFEVPGSSKFNTRAGTPVLFEIAMLLRNTLSARGQEAINFLLNDLLPKLQCPPEIANQLVERLRTQQAKDFRQTFAEFIKAMKA</sequence>
<dbReference type="AlphaFoldDB" id="A0A1Y2BIY0"/>
<evidence type="ECO:0000256" key="5">
    <source>
        <dbReference type="ARBA" id="ARBA00022490"/>
    </source>
</evidence>
<dbReference type="GO" id="GO:0071528">
    <property type="term" value="P:tRNA re-export from nucleus"/>
    <property type="evidence" value="ECO:0007669"/>
    <property type="project" value="UniProtKB-UniRule"/>
</dbReference>
<feature type="domain" description="Exportin-T C-terminal" evidence="11">
    <location>
        <begin position="620"/>
        <end position="1155"/>
    </location>
</feature>
<dbReference type="InterPro" id="IPR016024">
    <property type="entry name" value="ARM-type_fold"/>
</dbReference>
<dbReference type="Pfam" id="PF19282">
    <property type="entry name" value="Exportin-T"/>
    <property type="match status" value="2"/>
</dbReference>
<dbReference type="Gene3D" id="1.25.10.10">
    <property type="entry name" value="Leucine-rich Repeat Variant"/>
    <property type="match status" value="1"/>
</dbReference>
<keyword evidence="13" id="KW-1185">Reference proteome</keyword>
<comment type="subcellular location">
    <subcellularLocation>
        <location evidence="1 9">Cytoplasm</location>
    </subcellularLocation>
    <subcellularLocation>
        <location evidence="9">Nucleus</location>
    </subcellularLocation>
    <text evidence="9">Shuttles between the nucleus and the cytoplasm.</text>
</comment>
<dbReference type="InterPro" id="IPR013598">
    <property type="entry name" value="Exportin-1/Importin-b-like"/>
</dbReference>
<feature type="domain" description="Exportin-1/Importin-beta-like" evidence="10">
    <location>
        <begin position="127"/>
        <end position="291"/>
    </location>
</feature>
<dbReference type="InterPro" id="IPR045546">
    <property type="entry name" value="Exportin-T_C"/>
</dbReference>
<dbReference type="OrthoDB" id="26399at2759"/>
<dbReference type="GO" id="GO:0005737">
    <property type="term" value="C:cytoplasm"/>
    <property type="evidence" value="ECO:0007669"/>
    <property type="project" value="UniProtKB-SubCell"/>
</dbReference>
<dbReference type="GO" id="GO:0016363">
    <property type="term" value="C:nuclear matrix"/>
    <property type="evidence" value="ECO:0007669"/>
    <property type="project" value="TreeGrafter"/>
</dbReference>
<dbReference type="SUPFAM" id="SSF48371">
    <property type="entry name" value="ARM repeat"/>
    <property type="match status" value="1"/>
</dbReference>
<evidence type="ECO:0000256" key="9">
    <source>
        <dbReference type="RuleBase" id="RU366037"/>
    </source>
</evidence>
<dbReference type="InterPro" id="IPR011989">
    <property type="entry name" value="ARM-like"/>
</dbReference>
<dbReference type="PANTHER" id="PTHR15952:SF11">
    <property type="entry name" value="EXPORTIN-T"/>
    <property type="match status" value="1"/>
</dbReference>
<evidence type="ECO:0000256" key="6">
    <source>
        <dbReference type="ARBA" id="ARBA00022555"/>
    </source>
</evidence>
<dbReference type="Pfam" id="PF08389">
    <property type="entry name" value="Xpo1"/>
    <property type="match status" value="1"/>
</dbReference>
<evidence type="ECO:0000256" key="7">
    <source>
        <dbReference type="ARBA" id="ARBA00022884"/>
    </source>
</evidence>
<evidence type="ECO:0000259" key="11">
    <source>
        <dbReference type="Pfam" id="PF19282"/>
    </source>
</evidence>
<dbReference type="EMBL" id="MCFC01000002">
    <property type="protein sequence ID" value="ORY34741.1"/>
    <property type="molecule type" value="Genomic_DNA"/>
</dbReference>
<dbReference type="FunCoup" id="A0A1Y2BIY0">
    <property type="interactions" value="667"/>
</dbReference>